<comment type="caution">
    <text evidence="2">The sequence shown here is derived from an EMBL/GenBank/DDBJ whole genome shotgun (WGS) entry which is preliminary data.</text>
</comment>
<protein>
    <submittedName>
        <fullName evidence="2">Uncharacterized protein</fullName>
    </submittedName>
</protein>
<name>A0A6V7TUR3_MELEN</name>
<dbReference type="AlphaFoldDB" id="A0A6V7TUR3"/>
<sequence length="171" mass="19212">MLRKKFMSFNENDVLPGNDLVEVLYGKAREVLPEFRGLLACEDEFGHEIFLNNDNQLRSILAQRGNRLRIHTTLTGTTPSHLAASDFFEGSMAGDREVHERETDTKNKTKPLPSGKLKTPVTTTNIWPFPMFIRGSWIGPNKFIGGGYWGGVGPIPSNRYWHTAAGGRPPW</sequence>
<gene>
    <name evidence="2" type="ORF">MENT_LOCUS4440</name>
</gene>
<evidence type="ECO:0000313" key="2">
    <source>
        <dbReference type="EMBL" id="CAD2134612.1"/>
    </source>
</evidence>
<reference evidence="2 3" key="1">
    <citation type="submission" date="2020-08" db="EMBL/GenBank/DDBJ databases">
        <authorList>
            <person name="Koutsovoulos G."/>
            <person name="Danchin GJ E."/>
        </authorList>
    </citation>
    <scope>NUCLEOTIDE SEQUENCE [LARGE SCALE GENOMIC DNA]</scope>
</reference>
<evidence type="ECO:0000313" key="3">
    <source>
        <dbReference type="Proteomes" id="UP000580250"/>
    </source>
</evidence>
<proteinExistence type="predicted"/>
<dbReference type="OrthoDB" id="5798369at2759"/>
<organism evidence="2 3">
    <name type="scientific">Meloidogyne enterolobii</name>
    <name type="common">Root-knot nematode worm</name>
    <name type="synonym">Meloidogyne mayaguensis</name>
    <dbReference type="NCBI Taxonomy" id="390850"/>
    <lineage>
        <taxon>Eukaryota</taxon>
        <taxon>Metazoa</taxon>
        <taxon>Ecdysozoa</taxon>
        <taxon>Nematoda</taxon>
        <taxon>Chromadorea</taxon>
        <taxon>Rhabditida</taxon>
        <taxon>Tylenchina</taxon>
        <taxon>Tylenchomorpha</taxon>
        <taxon>Tylenchoidea</taxon>
        <taxon>Meloidogynidae</taxon>
        <taxon>Meloidogyninae</taxon>
        <taxon>Meloidogyne</taxon>
    </lineage>
</organism>
<dbReference type="EMBL" id="CAJEWN010000015">
    <property type="protein sequence ID" value="CAD2134612.1"/>
    <property type="molecule type" value="Genomic_DNA"/>
</dbReference>
<feature type="region of interest" description="Disordered" evidence="1">
    <location>
        <begin position="95"/>
        <end position="119"/>
    </location>
</feature>
<feature type="compositionally biased region" description="Basic and acidic residues" evidence="1">
    <location>
        <begin position="95"/>
        <end position="107"/>
    </location>
</feature>
<evidence type="ECO:0000256" key="1">
    <source>
        <dbReference type="SAM" id="MobiDB-lite"/>
    </source>
</evidence>
<accession>A0A6V7TUR3</accession>
<dbReference type="Proteomes" id="UP000580250">
    <property type="component" value="Unassembled WGS sequence"/>
</dbReference>